<dbReference type="FunFam" id="3.40.50.300:FF:000032">
    <property type="entry name" value="Export ABC transporter ATP-binding protein"/>
    <property type="match status" value="1"/>
</dbReference>
<evidence type="ECO:0000313" key="6">
    <source>
        <dbReference type="EMBL" id="KEZ91419.1"/>
    </source>
</evidence>
<dbReference type="SUPFAM" id="SSF52540">
    <property type="entry name" value="P-loop containing nucleoside triphosphate hydrolases"/>
    <property type="match status" value="1"/>
</dbReference>
<protein>
    <submittedName>
        <fullName evidence="6">Macrolide ABC transporter ATP-binding protein</fullName>
    </submittedName>
</protein>
<dbReference type="SMART" id="SM00382">
    <property type="entry name" value="AAA"/>
    <property type="match status" value="1"/>
</dbReference>
<dbReference type="PANTHER" id="PTHR42798">
    <property type="entry name" value="LIPOPROTEIN-RELEASING SYSTEM ATP-BINDING PROTEIN LOLD"/>
    <property type="match status" value="1"/>
</dbReference>
<dbReference type="GO" id="GO:0022857">
    <property type="term" value="F:transmembrane transporter activity"/>
    <property type="evidence" value="ECO:0007669"/>
    <property type="project" value="UniProtKB-ARBA"/>
</dbReference>
<dbReference type="InterPro" id="IPR027417">
    <property type="entry name" value="P-loop_NTPase"/>
</dbReference>
<dbReference type="PROSITE" id="PS50893">
    <property type="entry name" value="ABC_TRANSPORTER_2"/>
    <property type="match status" value="1"/>
</dbReference>
<keyword evidence="3" id="KW-0547">Nucleotide-binding</keyword>
<dbReference type="InterPro" id="IPR017911">
    <property type="entry name" value="MacB-like_ATP-bd"/>
</dbReference>
<evidence type="ECO:0000313" key="7">
    <source>
        <dbReference type="Proteomes" id="UP000028525"/>
    </source>
</evidence>
<name>A0A084JR35_9FIRM</name>
<dbReference type="AlphaFoldDB" id="A0A084JR35"/>
<dbReference type="PANTHER" id="PTHR42798:SF2">
    <property type="entry name" value="ABC TRANSPORTER ATP-BINDING PROTEIN MG467-RELATED"/>
    <property type="match status" value="1"/>
</dbReference>
<dbReference type="OrthoDB" id="9802264at2"/>
<comment type="similarity">
    <text evidence="1">Belongs to the ABC transporter superfamily.</text>
</comment>
<dbReference type="GO" id="GO:0005524">
    <property type="term" value="F:ATP binding"/>
    <property type="evidence" value="ECO:0007669"/>
    <property type="project" value="UniProtKB-KW"/>
</dbReference>
<reference evidence="6 7" key="1">
    <citation type="submission" date="2014-07" db="EMBL/GenBank/DDBJ databases">
        <title>Draft genome of Clostridium celerecrescens 152B isolated from sediments associated with methane hydrate from Krishna Godavari basin.</title>
        <authorList>
            <person name="Honkalas V.S."/>
            <person name="Dabir A.P."/>
            <person name="Arora P."/>
            <person name="Dhakephalkar P.K."/>
        </authorList>
    </citation>
    <scope>NUCLEOTIDE SEQUENCE [LARGE SCALE GENOMIC DNA]</scope>
    <source>
        <strain evidence="6 7">152B</strain>
    </source>
</reference>
<dbReference type="EMBL" id="JPME01000004">
    <property type="protein sequence ID" value="KEZ91419.1"/>
    <property type="molecule type" value="Genomic_DNA"/>
</dbReference>
<evidence type="ECO:0000256" key="3">
    <source>
        <dbReference type="ARBA" id="ARBA00022741"/>
    </source>
</evidence>
<dbReference type="InterPro" id="IPR003593">
    <property type="entry name" value="AAA+_ATPase"/>
</dbReference>
<evidence type="ECO:0000256" key="4">
    <source>
        <dbReference type="ARBA" id="ARBA00022840"/>
    </source>
</evidence>
<feature type="domain" description="ABC transporter" evidence="5">
    <location>
        <begin position="5"/>
        <end position="232"/>
    </location>
</feature>
<evidence type="ECO:0000256" key="2">
    <source>
        <dbReference type="ARBA" id="ARBA00022448"/>
    </source>
</evidence>
<dbReference type="Proteomes" id="UP000028525">
    <property type="component" value="Unassembled WGS sequence"/>
</dbReference>
<evidence type="ECO:0000259" key="5">
    <source>
        <dbReference type="PROSITE" id="PS50893"/>
    </source>
</evidence>
<keyword evidence="4 6" id="KW-0067">ATP-binding</keyword>
<dbReference type="STRING" id="29354.IO98_03100"/>
<dbReference type="Pfam" id="PF00005">
    <property type="entry name" value="ABC_tran"/>
    <property type="match status" value="1"/>
</dbReference>
<dbReference type="InterPro" id="IPR017871">
    <property type="entry name" value="ABC_transporter-like_CS"/>
</dbReference>
<keyword evidence="2" id="KW-0813">Transport</keyword>
<proteinExistence type="inferred from homology"/>
<comment type="caution">
    <text evidence="6">The sequence shown here is derived from an EMBL/GenBank/DDBJ whole genome shotgun (WGS) entry which is preliminary data.</text>
</comment>
<organism evidence="6 7">
    <name type="scientific">Lacrimispora celerecrescens</name>
    <dbReference type="NCBI Taxonomy" id="29354"/>
    <lineage>
        <taxon>Bacteria</taxon>
        <taxon>Bacillati</taxon>
        <taxon>Bacillota</taxon>
        <taxon>Clostridia</taxon>
        <taxon>Lachnospirales</taxon>
        <taxon>Lachnospiraceae</taxon>
        <taxon>Lacrimispora</taxon>
    </lineage>
</organism>
<dbReference type="PROSITE" id="PS00211">
    <property type="entry name" value="ABC_TRANSPORTER_1"/>
    <property type="match status" value="1"/>
</dbReference>
<sequence>MEALIRAEKICKDYDAGEVKVQALKHVSFEILRGEFIVILGPSGSGKSTLLNILGGIETVTSGTVYYDGTPLSWGDLKSLTAYRRAHAGFIFQFYNLMPGLTALENVQLAAELSKDPLDPETLLGQVGLLDRANHFPSRLSGGQQQRVAIARALCKNPDILLCDEPTGALDSSTGSQILKLLSEFNRQYDKTVLLITHNENIAGIADRVFYFKDGCLERIRVNERPLKPEEVVW</sequence>
<dbReference type="GO" id="GO:0098796">
    <property type="term" value="C:membrane protein complex"/>
    <property type="evidence" value="ECO:0007669"/>
    <property type="project" value="UniProtKB-ARBA"/>
</dbReference>
<dbReference type="CDD" id="cd03255">
    <property type="entry name" value="ABC_MJ0796_LolCDE_FtsE"/>
    <property type="match status" value="1"/>
</dbReference>
<keyword evidence="7" id="KW-1185">Reference proteome</keyword>
<dbReference type="InterPro" id="IPR003439">
    <property type="entry name" value="ABC_transporter-like_ATP-bd"/>
</dbReference>
<dbReference type="RefSeq" id="WP_038277752.1">
    <property type="nucleotide sequence ID" value="NZ_JPME01000004.1"/>
</dbReference>
<gene>
    <name evidence="6" type="ORF">IO98_03100</name>
</gene>
<dbReference type="GO" id="GO:0016887">
    <property type="term" value="F:ATP hydrolysis activity"/>
    <property type="evidence" value="ECO:0007669"/>
    <property type="project" value="InterPro"/>
</dbReference>
<evidence type="ECO:0000256" key="1">
    <source>
        <dbReference type="ARBA" id="ARBA00005417"/>
    </source>
</evidence>
<dbReference type="Gene3D" id="3.40.50.300">
    <property type="entry name" value="P-loop containing nucleotide triphosphate hydrolases"/>
    <property type="match status" value="1"/>
</dbReference>
<accession>A0A084JR35</accession>